<dbReference type="EMBL" id="KI296142">
    <property type="protein sequence ID" value="ESA01873.1"/>
    <property type="molecule type" value="Genomic_DNA"/>
</dbReference>
<dbReference type="InterPro" id="IPR011009">
    <property type="entry name" value="Kinase-like_dom_sf"/>
</dbReference>
<evidence type="ECO:0000313" key="2">
    <source>
        <dbReference type="EMBL" id="POG64517.1"/>
    </source>
</evidence>
<reference evidence="2 3" key="3">
    <citation type="journal article" date="2018" name="New Phytol.">
        <title>High intraspecific genome diversity in the model arbuscular mycorrhizal symbiont Rhizophagus irregularis.</title>
        <authorList>
            <person name="Chen E.C.H."/>
            <person name="Morin E."/>
            <person name="Beaudet D."/>
            <person name="Noel J."/>
            <person name="Yildirir G."/>
            <person name="Ndikumana S."/>
            <person name="Charron P."/>
            <person name="St-Onge C."/>
            <person name="Giorgi J."/>
            <person name="Kruger M."/>
            <person name="Marton T."/>
            <person name="Ropars J."/>
            <person name="Grigoriev I.V."/>
            <person name="Hainaut M."/>
            <person name="Henrissat B."/>
            <person name="Roux C."/>
            <person name="Martin F."/>
            <person name="Corradi N."/>
        </authorList>
    </citation>
    <scope>NUCLEOTIDE SEQUENCE [LARGE SCALE GENOMIC DNA]</scope>
    <source>
        <strain evidence="3">DAOM 181602 / DAOM 197198 / MUCL 43194</strain>
        <strain evidence="2">DAOM 197198</strain>
    </source>
</reference>
<reference evidence="1" key="2">
    <citation type="submission" date="2013-07" db="EMBL/GenBank/DDBJ databases">
        <title>The genome of an arbuscular mycorrhizal fungus provides insights into the evolution of the oldest plant symbiosis.</title>
        <authorList>
            <consortium name="DOE Joint Genome Institute"/>
            <person name="Tisserant E."/>
            <person name="Malbreil M."/>
            <person name="Kuo A."/>
            <person name="Kohler A."/>
            <person name="Symeonidi A."/>
            <person name="Balestrini R."/>
            <person name="Charron P."/>
            <person name="Duensing N."/>
            <person name="Frei-dit-Frey N."/>
            <person name="Gianinazzi-Pearson V."/>
            <person name="Gilbert B."/>
            <person name="Handa Y."/>
            <person name="Hijri M."/>
            <person name="Kaul R."/>
            <person name="Kawaguchi M."/>
            <person name="Krajinski F."/>
            <person name="Lammers P."/>
            <person name="Lapierre D."/>
            <person name="Masclaux F.G."/>
            <person name="Murat C."/>
            <person name="Morin E."/>
            <person name="Ndikumana S."/>
            <person name="Pagni M."/>
            <person name="Petitpierre D."/>
            <person name="Requena N."/>
            <person name="Rosikiewicz P."/>
            <person name="Riley R."/>
            <person name="Saito K."/>
            <person name="San Clemente H."/>
            <person name="Shapiro H."/>
            <person name="van Tuinen D."/>
            <person name="Becard G."/>
            <person name="Bonfante P."/>
            <person name="Paszkowski U."/>
            <person name="Shachar-Hill Y."/>
            <person name="Young J.P."/>
            <person name="Sanders I.R."/>
            <person name="Henrissat B."/>
            <person name="Rensing S.A."/>
            <person name="Grigoriev I.V."/>
            <person name="Corradi N."/>
            <person name="Roux C."/>
            <person name="Martin F."/>
        </authorList>
    </citation>
    <scope>NUCLEOTIDE SEQUENCE</scope>
    <source>
        <strain evidence="1">DAOM 197198</strain>
    </source>
</reference>
<gene>
    <name evidence="2" type="ORF">GLOIN_2v1782850</name>
    <name evidence="1" type="ORF">GLOINDRAFT_7064</name>
</gene>
<dbReference type="AlphaFoldDB" id="U9T6C1"/>
<dbReference type="SUPFAM" id="SSF56112">
    <property type="entry name" value="Protein kinase-like (PK-like)"/>
    <property type="match status" value="1"/>
</dbReference>
<keyword evidence="3" id="KW-1185">Reference proteome</keyword>
<reference evidence="2 3" key="1">
    <citation type="journal article" date="2013" name="Proc. Natl. Acad. Sci. U.S.A.">
        <title>Genome of an arbuscular mycorrhizal fungus provides insight into the oldest plant symbiosis.</title>
        <authorList>
            <person name="Tisserant E."/>
            <person name="Malbreil M."/>
            <person name="Kuo A."/>
            <person name="Kohler A."/>
            <person name="Symeonidi A."/>
            <person name="Balestrini R."/>
            <person name="Charron P."/>
            <person name="Duensing N."/>
            <person name="Frei Dit Frey N."/>
            <person name="Gianinazzi-Pearson V."/>
            <person name="Gilbert L.B."/>
            <person name="Handa Y."/>
            <person name="Herr J.R."/>
            <person name="Hijri M."/>
            <person name="Koul R."/>
            <person name="Kawaguchi M."/>
            <person name="Krajinski F."/>
            <person name="Lammers P.J."/>
            <person name="Masclaux F.G."/>
            <person name="Murat C."/>
            <person name="Morin E."/>
            <person name="Ndikumana S."/>
            <person name="Pagni M."/>
            <person name="Petitpierre D."/>
            <person name="Requena N."/>
            <person name="Rosikiewicz P."/>
            <person name="Riley R."/>
            <person name="Saito K."/>
            <person name="San Clemente H."/>
            <person name="Shapiro H."/>
            <person name="van Tuinen D."/>
            <person name="Becard G."/>
            <person name="Bonfante P."/>
            <person name="Paszkowski U."/>
            <person name="Shachar-Hill Y.Y."/>
            <person name="Tuskan G.A."/>
            <person name="Young P.W."/>
            <person name="Sanders I.R."/>
            <person name="Henrissat B."/>
            <person name="Rensing S.A."/>
            <person name="Grigoriev I.V."/>
            <person name="Corradi N."/>
            <person name="Roux C."/>
            <person name="Martin F."/>
        </authorList>
    </citation>
    <scope>NUCLEOTIDE SEQUENCE [LARGE SCALE GENOMIC DNA]</scope>
    <source>
        <strain evidence="3">DAOM 181602 / DAOM 197198 / MUCL 43194</strain>
        <strain evidence="2">DAOM 197198</strain>
    </source>
</reference>
<protein>
    <recommendedName>
        <fullName evidence="4">Serine-threonine/tyrosine-protein kinase catalytic domain-containing protein</fullName>
    </recommendedName>
</protein>
<sequence length="203" mass="23707">MDEDTFVHRYCHQILEEIFNKAEFSLVWANGESESSKERRLLDDHNYGRKPDFWILVNIEEADRELIFGEIKPPHCTIALHGWSGNIWHINLCLALVFWELTSCSSPFDYETKKNDYEIILEINDGKRENPMLSTNSKFVALYQKCWKCEPDKRPDICEVISVLNGIDPIKSENNKLQTNFNPKENEKGASTEEFEETCPIMI</sequence>
<accession>U9T6C1</accession>
<dbReference type="HOGENOM" id="CLU_1349539_0_0_1"/>
<dbReference type="Proteomes" id="UP000018888">
    <property type="component" value="Unassembled WGS sequence"/>
</dbReference>
<organism evidence="1">
    <name type="scientific">Rhizophagus irregularis (strain DAOM 181602 / DAOM 197198 / MUCL 43194)</name>
    <name type="common">Arbuscular mycorrhizal fungus</name>
    <name type="synonym">Glomus intraradices</name>
    <dbReference type="NCBI Taxonomy" id="747089"/>
    <lineage>
        <taxon>Eukaryota</taxon>
        <taxon>Fungi</taxon>
        <taxon>Fungi incertae sedis</taxon>
        <taxon>Mucoromycota</taxon>
        <taxon>Glomeromycotina</taxon>
        <taxon>Glomeromycetes</taxon>
        <taxon>Glomerales</taxon>
        <taxon>Glomeraceae</taxon>
        <taxon>Rhizophagus</taxon>
    </lineage>
</organism>
<proteinExistence type="predicted"/>
<dbReference type="VEuPathDB" id="FungiDB:RhiirFUN_025317"/>
<evidence type="ECO:0000313" key="3">
    <source>
        <dbReference type="Proteomes" id="UP000018888"/>
    </source>
</evidence>
<evidence type="ECO:0008006" key="4">
    <source>
        <dbReference type="Google" id="ProtNLM"/>
    </source>
</evidence>
<dbReference type="Gene3D" id="1.10.510.10">
    <property type="entry name" value="Transferase(Phosphotransferase) domain 1"/>
    <property type="match status" value="1"/>
</dbReference>
<name>U9T6C1_RHIID</name>
<dbReference type="EMBL" id="AUPC02000239">
    <property type="protein sequence ID" value="POG64517.1"/>
    <property type="molecule type" value="Genomic_DNA"/>
</dbReference>
<evidence type="ECO:0000313" key="1">
    <source>
        <dbReference type="EMBL" id="ESA01873.1"/>
    </source>
</evidence>